<proteinExistence type="predicted"/>
<organism evidence="1 2">
    <name type="scientific">Acinetobacter schindleri NIPH 900</name>
    <dbReference type="NCBI Taxonomy" id="1217675"/>
    <lineage>
        <taxon>Bacteria</taxon>
        <taxon>Pseudomonadati</taxon>
        <taxon>Pseudomonadota</taxon>
        <taxon>Gammaproteobacteria</taxon>
        <taxon>Moraxellales</taxon>
        <taxon>Moraxellaceae</taxon>
        <taxon>Acinetobacter</taxon>
    </lineage>
</organism>
<evidence type="ECO:0000313" key="2">
    <source>
        <dbReference type="Proteomes" id="UP000018438"/>
    </source>
</evidence>
<dbReference type="HOGENOM" id="CLU_108271_0_0_6"/>
<dbReference type="RefSeq" id="WP_004812225.1">
    <property type="nucleotide sequence ID" value="NZ_KB849450.1"/>
</dbReference>
<protein>
    <submittedName>
        <fullName evidence="1">Uncharacterized protein</fullName>
    </submittedName>
</protein>
<sequence>MILYIYSYVVRNPFHSETRIDLKKISWEELSILINKVFFHGGEINITKASTQYNEAYSTLTYNDLDSYSLVCDERYGYLLGCSIFENDEYPEGSYLRLINKNEVLSEKIYTFAPFDDEWSARYVNQDIEIALKIFKEIYNHGYLSTESKQLFKDNLTS</sequence>
<gene>
    <name evidence="1" type="ORF">F965_00323</name>
</gene>
<name>N8WQV4_9GAMM</name>
<dbReference type="EMBL" id="APPI01000008">
    <property type="protein sequence ID" value="ENV14457.1"/>
    <property type="molecule type" value="Genomic_DNA"/>
</dbReference>
<comment type="caution">
    <text evidence="1">The sequence shown here is derived from an EMBL/GenBank/DDBJ whole genome shotgun (WGS) entry which is preliminary data.</text>
</comment>
<keyword evidence="2" id="KW-1185">Reference proteome</keyword>
<accession>N8WQV4</accession>
<dbReference type="AlphaFoldDB" id="N8WQV4"/>
<evidence type="ECO:0000313" key="1">
    <source>
        <dbReference type="EMBL" id="ENV14457.1"/>
    </source>
</evidence>
<reference evidence="1 2" key="1">
    <citation type="submission" date="2013-02" db="EMBL/GenBank/DDBJ databases">
        <title>The Genome Sequence of Acinetobacter schindleri NIPH 900.</title>
        <authorList>
            <consortium name="The Broad Institute Genome Sequencing Platform"/>
            <consortium name="The Broad Institute Genome Sequencing Center for Infectious Disease"/>
            <person name="Cerqueira G."/>
            <person name="Feldgarden M."/>
            <person name="Courvalin P."/>
            <person name="Perichon B."/>
            <person name="Grillot-Courvalin C."/>
            <person name="Clermont D."/>
            <person name="Rocha E."/>
            <person name="Yoon E.-J."/>
            <person name="Nemec A."/>
            <person name="Walker B."/>
            <person name="Young S.K."/>
            <person name="Zeng Q."/>
            <person name="Gargeya S."/>
            <person name="Fitzgerald M."/>
            <person name="Haas B."/>
            <person name="Abouelleil A."/>
            <person name="Alvarado L."/>
            <person name="Arachchi H.M."/>
            <person name="Berlin A.M."/>
            <person name="Chapman S.B."/>
            <person name="Dewar J."/>
            <person name="Goldberg J."/>
            <person name="Griggs A."/>
            <person name="Gujja S."/>
            <person name="Hansen M."/>
            <person name="Howarth C."/>
            <person name="Imamovic A."/>
            <person name="Larimer J."/>
            <person name="McCowan C."/>
            <person name="Murphy C."/>
            <person name="Neiman D."/>
            <person name="Pearson M."/>
            <person name="Priest M."/>
            <person name="Roberts A."/>
            <person name="Saif S."/>
            <person name="Shea T."/>
            <person name="Sisk P."/>
            <person name="Sykes S."/>
            <person name="Wortman J."/>
            <person name="Nusbaum C."/>
            <person name="Birren B."/>
        </authorList>
    </citation>
    <scope>NUCLEOTIDE SEQUENCE [LARGE SCALE GENOMIC DNA]</scope>
    <source>
        <strain evidence="1 2">NIPH 900</strain>
    </source>
</reference>
<dbReference type="Proteomes" id="UP000018438">
    <property type="component" value="Unassembled WGS sequence"/>
</dbReference>